<dbReference type="NCBIfam" id="TIGR01993">
    <property type="entry name" value="Pyr-5-nucltdase"/>
    <property type="match status" value="1"/>
</dbReference>
<dbReference type="Pfam" id="PF13419">
    <property type="entry name" value="HAD_2"/>
    <property type="match status" value="1"/>
</dbReference>
<dbReference type="EMBL" id="CP123872">
    <property type="protein sequence ID" value="WND03420.1"/>
    <property type="molecule type" value="Genomic_DNA"/>
</dbReference>
<dbReference type="PANTHER" id="PTHR12725">
    <property type="entry name" value="HALOACID DEHALOGENASE-LIKE HYDROLASE"/>
    <property type="match status" value="1"/>
</dbReference>
<dbReference type="PANTHER" id="PTHR12725:SF117">
    <property type="entry name" value="HALOACID DEHALOGENASE-LIKE HYDROLASE"/>
    <property type="match status" value="1"/>
</dbReference>
<dbReference type="Gene3D" id="3.40.50.1000">
    <property type="entry name" value="HAD superfamily/HAD-like"/>
    <property type="match status" value="1"/>
</dbReference>
<dbReference type="KEGG" id="tmk:QGN29_03425"/>
<proteinExistence type="predicted"/>
<dbReference type="InterPro" id="IPR041492">
    <property type="entry name" value="HAD_2"/>
</dbReference>
<dbReference type="InterPro" id="IPR036412">
    <property type="entry name" value="HAD-like_sf"/>
</dbReference>
<keyword evidence="2" id="KW-1185">Reference proteome</keyword>
<accession>A0AA52EEU4</accession>
<dbReference type="SUPFAM" id="SSF56784">
    <property type="entry name" value="HAD-like"/>
    <property type="match status" value="1"/>
</dbReference>
<evidence type="ECO:0000313" key="2">
    <source>
        <dbReference type="Proteomes" id="UP001268683"/>
    </source>
</evidence>
<protein>
    <submittedName>
        <fullName evidence="1">Pyrimidine 5'-nucleotidase</fullName>
    </submittedName>
</protein>
<dbReference type="InterPro" id="IPR010237">
    <property type="entry name" value="Pyr-5-nucltdase"/>
</dbReference>
<dbReference type="SFLD" id="SFLDG01129">
    <property type="entry name" value="C1.5:_HAD__Beta-PGM__Phosphata"/>
    <property type="match status" value="1"/>
</dbReference>
<evidence type="ECO:0000313" key="1">
    <source>
        <dbReference type="EMBL" id="WND03420.1"/>
    </source>
</evidence>
<dbReference type="Gene3D" id="1.10.150.450">
    <property type="match status" value="1"/>
</dbReference>
<dbReference type="SFLD" id="SFLDS00003">
    <property type="entry name" value="Haloacid_Dehalogenase"/>
    <property type="match status" value="1"/>
</dbReference>
<dbReference type="RefSeq" id="WP_310799273.1">
    <property type="nucleotide sequence ID" value="NZ_CP123872.1"/>
</dbReference>
<dbReference type="InterPro" id="IPR006439">
    <property type="entry name" value="HAD-SF_hydro_IA"/>
</dbReference>
<gene>
    <name evidence="1" type="ORF">QGN29_03425</name>
</gene>
<sequence length="229" mass="26152">MASSIPYHPDLITDRSIWIFDLDNTLYPAESDLFAQIDVKMTEYIANHFQIDKASAREKQKHYLVTYGATMRGLMENDGIDPHHFLENVHDIDFSPIQKDVLLREAIEKLPGRKLIYTNADVTYTDNVLERLGLLNLFEGVHDILASNLTPKPSIPAFDDFLSCYDIDPAKAVFFEDSIRNLIPAKKAGMGCVWIDTGCEWAGMEYQNDIAHAEIKLLSPWLQKFTDRL</sequence>
<dbReference type="SFLD" id="SFLDG01132">
    <property type="entry name" value="C1.5.3:_5'-Nucleotidase_Like"/>
    <property type="match status" value="1"/>
</dbReference>
<organism evidence="1 2">
    <name type="scientific">Temperatibacter marinus</name>
    <dbReference type="NCBI Taxonomy" id="1456591"/>
    <lineage>
        <taxon>Bacteria</taxon>
        <taxon>Pseudomonadati</taxon>
        <taxon>Pseudomonadota</taxon>
        <taxon>Alphaproteobacteria</taxon>
        <taxon>Kordiimonadales</taxon>
        <taxon>Temperatibacteraceae</taxon>
        <taxon>Temperatibacter</taxon>
    </lineage>
</organism>
<reference evidence="1" key="1">
    <citation type="submission" date="2023-04" db="EMBL/GenBank/DDBJ databases">
        <title>Complete genome sequence of Temperatibacter marinus.</title>
        <authorList>
            <person name="Rong J.-C."/>
            <person name="Yi M.-L."/>
            <person name="Zhao Q."/>
        </authorList>
    </citation>
    <scope>NUCLEOTIDE SEQUENCE</scope>
    <source>
        <strain evidence="1">NBRC 110045</strain>
    </source>
</reference>
<dbReference type="NCBIfam" id="TIGR01509">
    <property type="entry name" value="HAD-SF-IA-v3"/>
    <property type="match status" value="1"/>
</dbReference>
<dbReference type="InterPro" id="IPR023214">
    <property type="entry name" value="HAD_sf"/>
</dbReference>
<dbReference type="AlphaFoldDB" id="A0AA52EEU4"/>
<dbReference type="Proteomes" id="UP001268683">
    <property type="component" value="Chromosome"/>
</dbReference>
<name>A0AA52EEU4_9PROT</name>